<keyword evidence="1" id="KW-1133">Transmembrane helix</keyword>
<sequence length="307" mass="33917">MSVTVIYAGQKHRHSIVIKLKWIWFLLVLFAFITAMVGHRLYDGYSATLMQYKIASITGNLSKKNEQLTRLKQESDQQLIMLATKVGELQAQVSRLNALGGRLAEQAELEDGEFDFSQPMPMGGPISDNDLVLNVDLKTLTQQIEEVAFEIKTNEEQMQLLESVLMNHHISDDSFIFGMPVKGKAYVSSLFGVRSDPFTGRARYHKGVDIAGRNGMPITATAAGIVSWAGTKTGYGKLVEINHGDGFITRYAHAKAVNVAEGDVVSRGQVIALMGTTGRSTGPHVHYEVLKDGVQVNPRKYIYRKAS</sequence>
<keyword evidence="1" id="KW-0472">Membrane</keyword>
<dbReference type="Gene3D" id="2.70.70.10">
    <property type="entry name" value="Glucose Permease (Domain IIA)"/>
    <property type="match status" value="1"/>
</dbReference>
<dbReference type="PANTHER" id="PTHR21666:SF291">
    <property type="entry name" value="STAGE II SPORULATION PROTEIN Q"/>
    <property type="match status" value="1"/>
</dbReference>
<dbReference type="InterPro" id="IPR050570">
    <property type="entry name" value="Cell_wall_metabolism_enzyme"/>
</dbReference>
<accession>A0ABS8WED9</accession>
<proteinExistence type="predicted"/>
<dbReference type="InterPro" id="IPR011055">
    <property type="entry name" value="Dup_hybrid_motif"/>
</dbReference>
<evidence type="ECO:0000256" key="1">
    <source>
        <dbReference type="SAM" id="Phobius"/>
    </source>
</evidence>
<dbReference type="CDD" id="cd12797">
    <property type="entry name" value="M23_peptidase"/>
    <property type="match status" value="1"/>
</dbReference>
<keyword evidence="1" id="KW-0812">Transmembrane</keyword>
<keyword evidence="4" id="KW-1185">Reference proteome</keyword>
<feature type="domain" description="M23ase beta-sheet core" evidence="2">
    <location>
        <begin position="204"/>
        <end position="298"/>
    </location>
</feature>
<dbReference type="Pfam" id="PF01551">
    <property type="entry name" value="Peptidase_M23"/>
    <property type="match status" value="1"/>
</dbReference>
<dbReference type="RefSeq" id="WP_233053758.1">
    <property type="nucleotide sequence ID" value="NZ_JAIMJA010000015.1"/>
</dbReference>
<gene>
    <name evidence="3" type="ORF">K6Y31_14935</name>
</gene>
<protein>
    <submittedName>
        <fullName evidence="3">M23 family metallopeptidase</fullName>
    </submittedName>
</protein>
<organism evidence="3 4">
    <name type="scientific">Motilimonas cestriensis</name>
    <dbReference type="NCBI Taxonomy" id="2742685"/>
    <lineage>
        <taxon>Bacteria</taxon>
        <taxon>Pseudomonadati</taxon>
        <taxon>Pseudomonadota</taxon>
        <taxon>Gammaproteobacteria</taxon>
        <taxon>Alteromonadales</taxon>
        <taxon>Alteromonadales genera incertae sedis</taxon>
        <taxon>Motilimonas</taxon>
    </lineage>
</organism>
<dbReference type="PANTHER" id="PTHR21666">
    <property type="entry name" value="PEPTIDASE-RELATED"/>
    <property type="match status" value="1"/>
</dbReference>
<dbReference type="Proteomes" id="UP001201273">
    <property type="component" value="Unassembled WGS sequence"/>
</dbReference>
<evidence type="ECO:0000313" key="4">
    <source>
        <dbReference type="Proteomes" id="UP001201273"/>
    </source>
</evidence>
<evidence type="ECO:0000313" key="3">
    <source>
        <dbReference type="EMBL" id="MCE2596106.1"/>
    </source>
</evidence>
<dbReference type="SUPFAM" id="SSF51261">
    <property type="entry name" value="Duplicated hybrid motif"/>
    <property type="match status" value="1"/>
</dbReference>
<dbReference type="InterPro" id="IPR016047">
    <property type="entry name" value="M23ase_b-sheet_dom"/>
</dbReference>
<comment type="caution">
    <text evidence="3">The sequence shown here is derived from an EMBL/GenBank/DDBJ whole genome shotgun (WGS) entry which is preliminary data.</text>
</comment>
<dbReference type="EMBL" id="JAIMJA010000015">
    <property type="protein sequence ID" value="MCE2596106.1"/>
    <property type="molecule type" value="Genomic_DNA"/>
</dbReference>
<reference evidence="3 4" key="1">
    <citation type="journal article" date="2022" name="Environ. Microbiol. Rep.">
        <title>Eco-phylogenetic analyses reveal divergent evolution of vitamin B12 metabolism in the marine bacterial family 'Psychromonadaceae'.</title>
        <authorList>
            <person name="Jin X."/>
            <person name="Yang Y."/>
            <person name="Cao H."/>
            <person name="Gao B."/>
            <person name="Zhao Z."/>
        </authorList>
    </citation>
    <scope>NUCLEOTIDE SEQUENCE [LARGE SCALE GENOMIC DNA]</scope>
    <source>
        <strain evidence="3 4">MKS20</strain>
    </source>
</reference>
<name>A0ABS8WED9_9GAMM</name>
<evidence type="ECO:0000259" key="2">
    <source>
        <dbReference type="Pfam" id="PF01551"/>
    </source>
</evidence>
<feature type="transmembrane region" description="Helical" evidence="1">
    <location>
        <begin position="22"/>
        <end position="42"/>
    </location>
</feature>